<dbReference type="EMBL" id="PDEQ01000002">
    <property type="protein sequence ID" value="PEN14263.1"/>
    <property type="molecule type" value="Genomic_DNA"/>
</dbReference>
<evidence type="ECO:0000313" key="3">
    <source>
        <dbReference type="Proteomes" id="UP000220102"/>
    </source>
</evidence>
<dbReference type="RefSeq" id="WP_098074443.1">
    <property type="nucleotide sequence ID" value="NZ_PDEQ01000002.1"/>
</dbReference>
<protein>
    <recommendedName>
        <fullName evidence="4">DUF3185 domain-containing protein</fullName>
    </recommendedName>
</protein>
<keyword evidence="3" id="KW-1185">Reference proteome</keyword>
<feature type="transmembrane region" description="Helical" evidence="1">
    <location>
        <begin position="47"/>
        <end position="65"/>
    </location>
</feature>
<proteinExistence type="predicted"/>
<dbReference type="OrthoDB" id="1375121at2"/>
<accession>A0A2A8D097</accession>
<evidence type="ECO:0008006" key="4">
    <source>
        <dbReference type="Google" id="ProtNLM"/>
    </source>
</evidence>
<organism evidence="2 3">
    <name type="scientific">Longibacter salinarum</name>
    <dbReference type="NCBI Taxonomy" id="1850348"/>
    <lineage>
        <taxon>Bacteria</taxon>
        <taxon>Pseudomonadati</taxon>
        <taxon>Rhodothermota</taxon>
        <taxon>Rhodothermia</taxon>
        <taxon>Rhodothermales</taxon>
        <taxon>Salisaetaceae</taxon>
        <taxon>Longibacter</taxon>
    </lineage>
</organism>
<dbReference type="AlphaFoldDB" id="A0A2A8D097"/>
<sequence>MRKVGIALVVLGIVGMILTSVSFSTEETVVDAGPLEIQKEEERTLPIPTYAAGGLILVGGVLLVVDWQQKQ</sequence>
<reference evidence="2 3" key="1">
    <citation type="submission" date="2017-10" db="EMBL/GenBank/DDBJ databases">
        <title>Draft genome of Longibacter Salinarum.</title>
        <authorList>
            <person name="Goh K.M."/>
            <person name="Shamsir M.S."/>
            <person name="Lim S.W."/>
        </authorList>
    </citation>
    <scope>NUCLEOTIDE SEQUENCE [LARGE SCALE GENOMIC DNA]</scope>
    <source>
        <strain evidence="2 3">KCTC 52045</strain>
    </source>
</reference>
<evidence type="ECO:0000256" key="1">
    <source>
        <dbReference type="SAM" id="Phobius"/>
    </source>
</evidence>
<dbReference type="Proteomes" id="UP000220102">
    <property type="component" value="Unassembled WGS sequence"/>
</dbReference>
<gene>
    <name evidence="2" type="ORF">CRI94_04285</name>
</gene>
<comment type="caution">
    <text evidence="2">The sequence shown here is derived from an EMBL/GenBank/DDBJ whole genome shotgun (WGS) entry which is preliminary data.</text>
</comment>
<keyword evidence="1" id="KW-0472">Membrane</keyword>
<keyword evidence="1" id="KW-0812">Transmembrane</keyword>
<name>A0A2A8D097_9BACT</name>
<evidence type="ECO:0000313" key="2">
    <source>
        <dbReference type="EMBL" id="PEN14263.1"/>
    </source>
</evidence>
<keyword evidence="1" id="KW-1133">Transmembrane helix</keyword>